<keyword evidence="2" id="KW-1185">Reference proteome</keyword>
<name>A0A0D9VB20_9ORYZ</name>
<dbReference type="EnsemblPlants" id="LPERR02G00160.1">
    <property type="protein sequence ID" value="LPERR02G00160.1"/>
    <property type="gene ID" value="LPERR02G00160"/>
</dbReference>
<dbReference type="HOGENOM" id="CLU_1016907_0_0_1"/>
<evidence type="ECO:0000313" key="1">
    <source>
        <dbReference type="EnsemblPlants" id="LPERR02G00160.1"/>
    </source>
</evidence>
<dbReference type="eggNOG" id="ENOG502R7CV">
    <property type="taxonomic scope" value="Eukaryota"/>
</dbReference>
<reference evidence="2" key="2">
    <citation type="submission" date="2013-12" db="EMBL/GenBank/DDBJ databases">
        <authorList>
            <person name="Yu Y."/>
            <person name="Lee S."/>
            <person name="de Baynast K."/>
            <person name="Wissotski M."/>
            <person name="Liu L."/>
            <person name="Talag J."/>
            <person name="Goicoechea J."/>
            <person name="Angelova A."/>
            <person name="Jetty R."/>
            <person name="Kudrna D."/>
            <person name="Golser W."/>
            <person name="Rivera L."/>
            <person name="Zhang J."/>
            <person name="Wing R."/>
        </authorList>
    </citation>
    <scope>NUCLEOTIDE SEQUENCE</scope>
</reference>
<organism evidence="1 2">
    <name type="scientific">Leersia perrieri</name>
    <dbReference type="NCBI Taxonomy" id="77586"/>
    <lineage>
        <taxon>Eukaryota</taxon>
        <taxon>Viridiplantae</taxon>
        <taxon>Streptophyta</taxon>
        <taxon>Embryophyta</taxon>
        <taxon>Tracheophyta</taxon>
        <taxon>Spermatophyta</taxon>
        <taxon>Magnoliopsida</taxon>
        <taxon>Liliopsida</taxon>
        <taxon>Poales</taxon>
        <taxon>Poaceae</taxon>
        <taxon>BOP clade</taxon>
        <taxon>Oryzoideae</taxon>
        <taxon>Oryzeae</taxon>
        <taxon>Oryzinae</taxon>
        <taxon>Leersia</taxon>
    </lineage>
</organism>
<proteinExistence type="predicted"/>
<dbReference type="AlphaFoldDB" id="A0A0D9VB20"/>
<accession>A0A0D9VB20</accession>
<dbReference type="Proteomes" id="UP000032180">
    <property type="component" value="Chromosome 2"/>
</dbReference>
<dbReference type="Gramene" id="LPERR02G00160.1">
    <property type="protein sequence ID" value="LPERR02G00160.1"/>
    <property type="gene ID" value="LPERR02G00160"/>
</dbReference>
<protein>
    <submittedName>
        <fullName evidence="1">Uncharacterized protein</fullName>
    </submittedName>
</protein>
<reference evidence="1" key="3">
    <citation type="submission" date="2015-04" db="UniProtKB">
        <authorList>
            <consortium name="EnsemblPlants"/>
        </authorList>
    </citation>
    <scope>IDENTIFICATION</scope>
</reference>
<sequence>MSSSLPIYVEKSLASLHESPSPDTDDGDDVYMAMPKPEFDHWSRSDTAVTPSRFPRVIKTFKKIADIPEPEEPGRTIVRKLNAVLRFRYKRIRWFVIELYQHLKLGTYDEINERHLANKSPRMEFLSDQISIVRDGLPGGNVIVDEHNFRVYPVQALWQEIKRAGGQPIPMPTELERVVTKLIGEPPERIYEPIVPWWVESSNLRTPPIEKKKLEVPIELSHVRLNVTLSKMYKMMSLMLNEISERVLREDWGPPTLTVETNGESHSNPCLDKL</sequence>
<evidence type="ECO:0000313" key="2">
    <source>
        <dbReference type="Proteomes" id="UP000032180"/>
    </source>
</evidence>
<reference evidence="1 2" key="1">
    <citation type="submission" date="2012-08" db="EMBL/GenBank/DDBJ databases">
        <title>Oryza genome evolution.</title>
        <authorList>
            <person name="Wing R.A."/>
        </authorList>
    </citation>
    <scope>NUCLEOTIDE SEQUENCE</scope>
</reference>